<protein>
    <submittedName>
        <fullName evidence="2">Uncharacterized protein</fullName>
    </submittedName>
</protein>
<evidence type="ECO:0000313" key="2">
    <source>
        <dbReference type="EMBL" id="KAF6142047.1"/>
    </source>
</evidence>
<sequence>MKFSLISLAYFFSRLPNFSCISSFISIFLIFLPLYLAELNLRSHHSESANQLVATI</sequence>
<evidence type="ECO:0000313" key="3">
    <source>
        <dbReference type="Proteomes" id="UP000541444"/>
    </source>
</evidence>
<keyword evidence="1" id="KW-0812">Transmembrane</keyword>
<accession>A0A7J7LHD7</accession>
<reference evidence="2 3" key="1">
    <citation type="journal article" date="2020" name="IScience">
        <title>Genome Sequencing of the Endangered Kingdonia uniflora (Circaeasteraceae, Ranunculales) Reveals Potential Mechanisms of Evolutionary Specialization.</title>
        <authorList>
            <person name="Sun Y."/>
            <person name="Deng T."/>
            <person name="Zhang A."/>
            <person name="Moore M.J."/>
            <person name="Landis J.B."/>
            <person name="Lin N."/>
            <person name="Zhang H."/>
            <person name="Zhang X."/>
            <person name="Huang J."/>
            <person name="Zhang X."/>
            <person name="Sun H."/>
            <person name="Wang H."/>
        </authorList>
    </citation>
    <scope>NUCLEOTIDE SEQUENCE [LARGE SCALE GENOMIC DNA]</scope>
    <source>
        <strain evidence="2">TB1705</strain>
        <tissue evidence="2">Leaf</tissue>
    </source>
</reference>
<keyword evidence="1" id="KW-1133">Transmembrane helix</keyword>
<gene>
    <name evidence="2" type="ORF">GIB67_038015</name>
</gene>
<dbReference type="AlphaFoldDB" id="A0A7J7LHD7"/>
<feature type="transmembrane region" description="Helical" evidence="1">
    <location>
        <begin position="15"/>
        <end position="36"/>
    </location>
</feature>
<dbReference type="EMBL" id="JACGCM010002284">
    <property type="protein sequence ID" value="KAF6142047.1"/>
    <property type="molecule type" value="Genomic_DNA"/>
</dbReference>
<keyword evidence="1" id="KW-0472">Membrane</keyword>
<dbReference type="Proteomes" id="UP000541444">
    <property type="component" value="Unassembled WGS sequence"/>
</dbReference>
<evidence type="ECO:0000256" key="1">
    <source>
        <dbReference type="SAM" id="Phobius"/>
    </source>
</evidence>
<comment type="caution">
    <text evidence="2">The sequence shown here is derived from an EMBL/GenBank/DDBJ whole genome shotgun (WGS) entry which is preliminary data.</text>
</comment>
<name>A0A7J7LHD7_9MAGN</name>
<proteinExistence type="predicted"/>
<keyword evidence="3" id="KW-1185">Reference proteome</keyword>
<organism evidence="2 3">
    <name type="scientific">Kingdonia uniflora</name>
    <dbReference type="NCBI Taxonomy" id="39325"/>
    <lineage>
        <taxon>Eukaryota</taxon>
        <taxon>Viridiplantae</taxon>
        <taxon>Streptophyta</taxon>
        <taxon>Embryophyta</taxon>
        <taxon>Tracheophyta</taxon>
        <taxon>Spermatophyta</taxon>
        <taxon>Magnoliopsida</taxon>
        <taxon>Ranunculales</taxon>
        <taxon>Circaeasteraceae</taxon>
        <taxon>Kingdonia</taxon>
    </lineage>
</organism>